<dbReference type="AlphaFoldDB" id="A0A392SSR5"/>
<dbReference type="Proteomes" id="UP000265520">
    <property type="component" value="Unassembled WGS sequence"/>
</dbReference>
<evidence type="ECO:0000313" key="3">
    <source>
        <dbReference type="Proteomes" id="UP000265520"/>
    </source>
</evidence>
<feature type="compositionally biased region" description="Polar residues" evidence="1">
    <location>
        <begin position="14"/>
        <end position="23"/>
    </location>
</feature>
<comment type="caution">
    <text evidence="2">The sequence shown here is derived from an EMBL/GenBank/DDBJ whole genome shotgun (WGS) entry which is preliminary data.</text>
</comment>
<feature type="compositionally biased region" description="Gly residues" evidence="1">
    <location>
        <begin position="1"/>
        <end position="10"/>
    </location>
</feature>
<protein>
    <submittedName>
        <fullName evidence="2">Uncharacterized protein</fullName>
    </submittedName>
</protein>
<evidence type="ECO:0000256" key="1">
    <source>
        <dbReference type="SAM" id="MobiDB-lite"/>
    </source>
</evidence>
<proteinExistence type="predicted"/>
<accession>A0A392SSR5</accession>
<feature type="region of interest" description="Disordered" evidence="1">
    <location>
        <begin position="1"/>
        <end position="33"/>
    </location>
</feature>
<evidence type="ECO:0000313" key="2">
    <source>
        <dbReference type="EMBL" id="MCI50896.1"/>
    </source>
</evidence>
<feature type="non-terminal residue" evidence="2">
    <location>
        <position position="33"/>
    </location>
</feature>
<sequence length="33" mass="3635">MGDVDTGGYGPWNSLLSDSNSGDQYRVRRSGMR</sequence>
<organism evidence="2 3">
    <name type="scientific">Trifolium medium</name>
    <dbReference type="NCBI Taxonomy" id="97028"/>
    <lineage>
        <taxon>Eukaryota</taxon>
        <taxon>Viridiplantae</taxon>
        <taxon>Streptophyta</taxon>
        <taxon>Embryophyta</taxon>
        <taxon>Tracheophyta</taxon>
        <taxon>Spermatophyta</taxon>
        <taxon>Magnoliopsida</taxon>
        <taxon>eudicotyledons</taxon>
        <taxon>Gunneridae</taxon>
        <taxon>Pentapetalae</taxon>
        <taxon>rosids</taxon>
        <taxon>fabids</taxon>
        <taxon>Fabales</taxon>
        <taxon>Fabaceae</taxon>
        <taxon>Papilionoideae</taxon>
        <taxon>50 kb inversion clade</taxon>
        <taxon>NPAAA clade</taxon>
        <taxon>Hologalegina</taxon>
        <taxon>IRL clade</taxon>
        <taxon>Trifolieae</taxon>
        <taxon>Trifolium</taxon>
    </lineage>
</organism>
<reference evidence="2 3" key="1">
    <citation type="journal article" date="2018" name="Front. Plant Sci.">
        <title>Red Clover (Trifolium pratense) and Zigzag Clover (T. medium) - A Picture of Genomic Similarities and Differences.</title>
        <authorList>
            <person name="Dluhosova J."/>
            <person name="Istvanek J."/>
            <person name="Nedelnik J."/>
            <person name="Repkova J."/>
        </authorList>
    </citation>
    <scope>NUCLEOTIDE SEQUENCE [LARGE SCALE GENOMIC DNA]</scope>
    <source>
        <strain evidence="3">cv. 10/8</strain>
        <tissue evidence="2">Leaf</tissue>
    </source>
</reference>
<dbReference type="EMBL" id="LXQA010423659">
    <property type="protein sequence ID" value="MCI50896.1"/>
    <property type="molecule type" value="Genomic_DNA"/>
</dbReference>
<keyword evidence="3" id="KW-1185">Reference proteome</keyword>
<name>A0A392SSR5_9FABA</name>